<sequence>MDYQQYTQSTTELVKHLFYGQIPSMDELIEHAKRHERVRNAMVLYSLNSSEDFYTFLQAANEDPKVQEMLLDLHTALKVPYFPPLRSLTRMLRHLPFYEQTGYTLDRQGNKMTTASQQIAKLLLSLNRLYNRKVRKMSPEKHRYVTERRADITLIKR</sequence>
<organism evidence="1 2">
    <name type="scientific">Ammoniphilus oxalaticus</name>
    <dbReference type="NCBI Taxonomy" id="66863"/>
    <lineage>
        <taxon>Bacteria</taxon>
        <taxon>Bacillati</taxon>
        <taxon>Bacillota</taxon>
        <taxon>Bacilli</taxon>
        <taxon>Bacillales</taxon>
        <taxon>Paenibacillaceae</taxon>
        <taxon>Aneurinibacillus group</taxon>
        <taxon>Ammoniphilus</taxon>
    </lineage>
</organism>
<accession>A0A419SRG2</accession>
<comment type="caution">
    <text evidence="1">The sequence shown here is derived from an EMBL/GenBank/DDBJ whole genome shotgun (WGS) entry which is preliminary data.</text>
</comment>
<dbReference type="AlphaFoldDB" id="A0A419SRG2"/>
<name>A0A419SRG2_9BACL</name>
<reference evidence="1 2" key="1">
    <citation type="submission" date="2016-08" db="EMBL/GenBank/DDBJ databases">
        <title>Novel Firmicute Genomes.</title>
        <authorList>
            <person name="Poppleton D.I."/>
            <person name="Gribaldo S."/>
        </authorList>
    </citation>
    <scope>NUCLEOTIDE SEQUENCE [LARGE SCALE GENOMIC DNA]</scope>
    <source>
        <strain evidence="1 2">RAOx-1</strain>
    </source>
</reference>
<protein>
    <submittedName>
        <fullName evidence="1">Uncharacterized protein</fullName>
    </submittedName>
</protein>
<keyword evidence="2" id="KW-1185">Reference proteome</keyword>
<evidence type="ECO:0000313" key="1">
    <source>
        <dbReference type="EMBL" id="RKD27089.1"/>
    </source>
</evidence>
<dbReference type="RefSeq" id="WP_120187909.1">
    <property type="nucleotide sequence ID" value="NZ_MCHY01000001.1"/>
</dbReference>
<gene>
    <name evidence="1" type="ORF">BEP19_00515</name>
</gene>
<proteinExistence type="predicted"/>
<dbReference type="EMBL" id="MCHY01000001">
    <property type="protein sequence ID" value="RKD27089.1"/>
    <property type="molecule type" value="Genomic_DNA"/>
</dbReference>
<dbReference type="Proteomes" id="UP000284219">
    <property type="component" value="Unassembled WGS sequence"/>
</dbReference>
<evidence type="ECO:0000313" key="2">
    <source>
        <dbReference type="Proteomes" id="UP000284219"/>
    </source>
</evidence>